<dbReference type="Pfam" id="PF13523">
    <property type="entry name" value="Acetyltransf_8"/>
    <property type="match status" value="1"/>
</dbReference>
<dbReference type="PANTHER" id="PTHR31438:SF1">
    <property type="entry name" value="LYSINE N-ACYLTRANSFERASE C17G9.06C-RELATED"/>
    <property type="match status" value="1"/>
</dbReference>
<sequence length="304" mass="32181">MPPADPTAHTGTAVPATADVNAGAGSSARFRAGSHAGSSAGVDADLDADAGAGGPGEDTMDLRLPDELFALIEDESSDNHGARRPDQDRAQPSASIATTREASVLSVPSLVPAEDDLLDRVADWGPTDTPVGVFQLVPVRVERDLPLISRWMNDPAAAAFWGLSGSQNVTEEHVLTQLAGDGRSVPCIGVLDGTPMSYWEIYRADLDPLARRYPARPHDTGLHLLVGAIADRGRGLGGLLLRAVADLVLVRRPSCARVIAEPDIRNTPSIAAFLTAGFRFSAEVDLPDKRAALMVRERALRHLL</sequence>
<dbReference type="EMBL" id="CP023694">
    <property type="protein sequence ID" value="QEV28253.1"/>
    <property type="molecule type" value="Genomic_DNA"/>
</dbReference>
<gene>
    <name evidence="7" type="ORF">CP976_31825</name>
</gene>
<dbReference type="Proteomes" id="UP000326598">
    <property type="component" value="Chromosome"/>
</dbReference>
<feature type="compositionally biased region" description="Polar residues" evidence="5">
    <location>
        <begin position="90"/>
        <end position="101"/>
    </location>
</feature>
<dbReference type="InterPro" id="IPR019432">
    <property type="entry name" value="Acyltransferase_MbtK/IucB-like"/>
</dbReference>
<dbReference type="KEGG" id="scoe:CP976_31825"/>
<comment type="function">
    <text evidence="1">Acyltransferase required for the direct transfer of medium- to long-chain fatty acyl moieties from a carrier protein (MbtL) on to the epsilon-amino group of lysine residue in the mycobactin core.</text>
</comment>
<dbReference type="GO" id="GO:0019290">
    <property type="term" value="P:siderophore biosynthetic process"/>
    <property type="evidence" value="ECO:0007669"/>
    <property type="project" value="InterPro"/>
</dbReference>
<evidence type="ECO:0000313" key="7">
    <source>
        <dbReference type="EMBL" id="QEV28253.1"/>
    </source>
</evidence>
<feature type="compositionally biased region" description="Basic and acidic residues" evidence="5">
    <location>
        <begin position="77"/>
        <end position="89"/>
    </location>
</feature>
<dbReference type="AlphaFoldDB" id="A0A5J6IC82"/>
<feature type="region of interest" description="Disordered" evidence="5">
    <location>
        <begin position="75"/>
        <end position="101"/>
    </location>
</feature>
<dbReference type="GeneID" id="91420640"/>
<dbReference type="RefSeq" id="WP_150483395.1">
    <property type="nucleotide sequence ID" value="NZ_BMTB01000002.1"/>
</dbReference>
<evidence type="ECO:0000256" key="3">
    <source>
        <dbReference type="ARBA" id="ARBA00020586"/>
    </source>
</evidence>
<evidence type="ECO:0000256" key="2">
    <source>
        <dbReference type="ARBA" id="ARBA00005102"/>
    </source>
</evidence>
<dbReference type="InterPro" id="IPR016181">
    <property type="entry name" value="Acyl_CoA_acyltransferase"/>
</dbReference>
<reference evidence="7 8" key="1">
    <citation type="submission" date="2017-09" db="EMBL/GenBank/DDBJ databases">
        <authorList>
            <person name="Lee N."/>
            <person name="Cho B.-K."/>
        </authorList>
    </citation>
    <scope>NUCLEOTIDE SEQUENCE [LARGE SCALE GENOMIC DNA]</scope>
    <source>
        <strain evidence="7 8">ATCC 13740</strain>
    </source>
</reference>
<dbReference type="SUPFAM" id="SSF55729">
    <property type="entry name" value="Acyl-CoA N-acyltransferases (Nat)"/>
    <property type="match status" value="1"/>
</dbReference>
<organism evidence="7 8">
    <name type="scientific">Streptomyces coeruleorubidus</name>
    <dbReference type="NCBI Taxonomy" id="116188"/>
    <lineage>
        <taxon>Bacteria</taxon>
        <taxon>Bacillati</taxon>
        <taxon>Actinomycetota</taxon>
        <taxon>Actinomycetes</taxon>
        <taxon>Kitasatosporales</taxon>
        <taxon>Streptomycetaceae</taxon>
        <taxon>Streptomyces</taxon>
    </lineage>
</organism>
<evidence type="ECO:0000256" key="4">
    <source>
        <dbReference type="ARBA" id="ARBA00031122"/>
    </source>
</evidence>
<feature type="compositionally biased region" description="Low complexity" evidence="5">
    <location>
        <begin position="28"/>
        <end position="43"/>
    </location>
</feature>
<keyword evidence="7" id="KW-0808">Transferase</keyword>
<name>A0A5J6IC82_STRC4</name>
<feature type="region of interest" description="Disordered" evidence="5">
    <location>
        <begin position="28"/>
        <end position="61"/>
    </location>
</feature>
<evidence type="ECO:0000313" key="8">
    <source>
        <dbReference type="Proteomes" id="UP000326598"/>
    </source>
</evidence>
<proteinExistence type="predicted"/>
<dbReference type="UniPathway" id="UPA00011"/>
<dbReference type="Gene3D" id="3.40.630.30">
    <property type="match status" value="1"/>
</dbReference>
<comment type="pathway">
    <text evidence="2">Siderophore biosynthesis; mycobactin biosynthesis.</text>
</comment>
<dbReference type="GO" id="GO:0016410">
    <property type="term" value="F:N-acyltransferase activity"/>
    <property type="evidence" value="ECO:0007669"/>
    <property type="project" value="TreeGrafter"/>
</dbReference>
<feature type="domain" description="Acyltransferase MbtK/IucB-like conserved" evidence="6">
    <location>
        <begin position="137"/>
        <end position="185"/>
    </location>
</feature>
<evidence type="ECO:0000256" key="1">
    <source>
        <dbReference type="ARBA" id="ARBA00003818"/>
    </source>
</evidence>
<dbReference type="PANTHER" id="PTHR31438">
    <property type="entry name" value="LYSINE N-ACYLTRANSFERASE C17G9.06C-RELATED"/>
    <property type="match status" value="1"/>
</dbReference>
<feature type="region of interest" description="Disordered" evidence="5">
    <location>
        <begin position="1"/>
        <end position="20"/>
    </location>
</feature>
<protein>
    <recommendedName>
        <fullName evidence="3">Lysine N-acyltransferase MbtK</fullName>
    </recommendedName>
    <alternativeName>
        <fullName evidence="4">Mycobactin synthase protein K</fullName>
    </alternativeName>
</protein>
<evidence type="ECO:0000256" key="5">
    <source>
        <dbReference type="SAM" id="MobiDB-lite"/>
    </source>
</evidence>
<evidence type="ECO:0000259" key="6">
    <source>
        <dbReference type="SMART" id="SM01006"/>
    </source>
</evidence>
<accession>A0A5J6IC82</accession>
<dbReference type="SMART" id="SM01006">
    <property type="entry name" value="AlcB"/>
    <property type="match status" value="1"/>
</dbReference>